<evidence type="ECO:0000256" key="5">
    <source>
        <dbReference type="ARBA" id="ARBA00023136"/>
    </source>
</evidence>
<keyword evidence="6" id="KW-0449">Lipoprotein</keyword>
<keyword evidence="4" id="KW-0732">Signal</keyword>
<protein>
    <submittedName>
        <fullName evidence="8">BMP family ABC transporter substrate-binding protein</fullName>
    </submittedName>
</protein>
<evidence type="ECO:0000313" key="8">
    <source>
        <dbReference type="EMBL" id="KAB8030898.1"/>
    </source>
</evidence>
<feature type="domain" description="ABC transporter substrate-binding protein PnrA-like" evidence="7">
    <location>
        <begin position="38"/>
        <end position="342"/>
    </location>
</feature>
<evidence type="ECO:0000256" key="4">
    <source>
        <dbReference type="ARBA" id="ARBA00022729"/>
    </source>
</evidence>
<comment type="caution">
    <text evidence="8">The sequence shown here is derived from an EMBL/GenBank/DDBJ whole genome shotgun (WGS) entry which is preliminary data.</text>
</comment>
<name>A0A833JCT2_9BACT</name>
<proteinExistence type="inferred from homology"/>
<dbReference type="AlphaFoldDB" id="A0A833JCT2"/>
<dbReference type="InterPro" id="IPR003760">
    <property type="entry name" value="PnrA-like"/>
</dbReference>
<dbReference type="Pfam" id="PF02608">
    <property type="entry name" value="Bmp"/>
    <property type="match status" value="1"/>
</dbReference>
<dbReference type="InterPro" id="IPR050957">
    <property type="entry name" value="BMP_lipoprotein"/>
</dbReference>
<dbReference type="EMBL" id="WFLN01000006">
    <property type="protein sequence ID" value="KAB8030898.1"/>
    <property type="molecule type" value="Genomic_DNA"/>
</dbReference>
<dbReference type="SUPFAM" id="SSF53822">
    <property type="entry name" value="Periplasmic binding protein-like I"/>
    <property type="match status" value="1"/>
</dbReference>
<sequence>MQLFNFVKNIFLKSFFFSLFAIISLNSYAEINNKICLILDKGGKDDKSFNQSAYEGFLKAQSDFKITKDSKYVTVKEDSQSPHFIRTLSNGDCGLIIAVGFNNADIVGKMAQKFPKQRYVLVDSSIKETNIRSLSFQEHEGSFLIGAIAAIKSKTAKIGFIGGMEIPLIKRFALGFESGAKYINPKIKITETYVGVSPAAWNNPTKAKELALSMYNQESDIIFVAAGASSQGVFDAVSDMNKKNNKAETKKFVIGVDSNQNYLIPGTVLTSMEKKVNSKIYSAVKDFIENKFTTGVITCGFADDGVDWAYDTYNKQLFSNEDIKKINKIKQDIISKKINVPDYYKVGK</sequence>
<dbReference type="RefSeq" id="WP_152212825.1">
    <property type="nucleotide sequence ID" value="NZ_WFLN01000006.1"/>
</dbReference>
<dbReference type="Gene3D" id="3.40.50.2300">
    <property type="match status" value="2"/>
</dbReference>
<gene>
    <name evidence="8" type="ORF">GCL57_07965</name>
</gene>
<evidence type="ECO:0000256" key="2">
    <source>
        <dbReference type="ARBA" id="ARBA00008610"/>
    </source>
</evidence>
<evidence type="ECO:0000259" key="7">
    <source>
        <dbReference type="Pfam" id="PF02608"/>
    </source>
</evidence>
<dbReference type="PANTHER" id="PTHR34296">
    <property type="entry name" value="TRANSCRIPTIONAL ACTIVATOR PROTEIN MED"/>
    <property type="match status" value="1"/>
</dbReference>
<dbReference type="GO" id="GO:0005886">
    <property type="term" value="C:plasma membrane"/>
    <property type="evidence" value="ECO:0007669"/>
    <property type="project" value="UniProtKB-SubCell"/>
</dbReference>
<dbReference type="InterPro" id="IPR028082">
    <property type="entry name" value="Peripla_BP_I"/>
</dbReference>
<evidence type="ECO:0000256" key="3">
    <source>
        <dbReference type="ARBA" id="ARBA00022475"/>
    </source>
</evidence>
<reference evidence="8 9" key="1">
    <citation type="submission" date="2019-10" db="EMBL/GenBank/DDBJ databases">
        <title>New genus of Silvanigrellaceae.</title>
        <authorList>
            <person name="Pitt A."/>
            <person name="Hahn M.W."/>
        </authorList>
    </citation>
    <scope>NUCLEOTIDE SEQUENCE [LARGE SCALE GENOMIC DNA]</scope>
    <source>
        <strain evidence="8 9">33A1-SZDP</strain>
    </source>
</reference>
<organism evidence="8 9">
    <name type="scientific">Fluviispira multicolorata</name>
    <dbReference type="NCBI Taxonomy" id="2654512"/>
    <lineage>
        <taxon>Bacteria</taxon>
        <taxon>Pseudomonadati</taxon>
        <taxon>Bdellovibrionota</taxon>
        <taxon>Oligoflexia</taxon>
        <taxon>Silvanigrellales</taxon>
        <taxon>Silvanigrellaceae</taxon>
        <taxon>Fluviispira</taxon>
    </lineage>
</organism>
<keyword evidence="3" id="KW-1003">Cell membrane</keyword>
<evidence type="ECO:0000256" key="6">
    <source>
        <dbReference type="ARBA" id="ARBA00023288"/>
    </source>
</evidence>
<accession>A0A833JCT2</accession>
<evidence type="ECO:0000313" key="9">
    <source>
        <dbReference type="Proteomes" id="UP000442694"/>
    </source>
</evidence>
<comment type="similarity">
    <text evidence="2">Belongs to the BMP lipoprotein family.</text>
</comment>
<keyword evidence="5" id="KW-0472">Membrane</keyword>
<evidence type="ECO:0000256" key="1">
    <source>
        <dbReference type="ARBA" id="ARBA00004193"/>
    </source>
</evidence>
<dbReference type="PANTHER" id="PTHR34296:SF2">
    <property type="entry name" value="ABC TRANSPORTER GUANOSINE-BINDING PROTEIN NUPN"/>
    <property type="match status" value="1"/>
</dbReference>
<dbReference type="Proteomes" id="UP000442694">
    <property type="component" value="Unassembled WGS sequence"/>
</dbReference>
<dbReference type="CDD" id="cd06354">
    <property type="entry name" value="PBP1_PrnA-like"/>
    <property type="match status" value="1"/>
</dbReference>
<comment type="subcellular location">
    <subcellularLocation>
        <location evidence="1">Cell membrane</location>
        <topology evidence="1">Lipid-anchor</topology>
    </subcellularLocation>
</comment>
<keyword evidence="9" id="KW-1185">Reference proteome</keyword>